<feature type="signal peptide" evidence="2">
    <location>
        <begin position="1"/>
        <end position="17"/>
    </location>
</feature>
<sequence length="82" mass="8743">MDSFFTLFALTASATVAAPASAPTEASATTQPDFPFEIVDEETAGKSGNSIKRSISTPVDISHPPFLSPNHPHLTYTHPTRD</sequence>
<dbReference type="EMBL" id="JAACJJ010000028">
    <property type="protein sequence ID" value="KAF5321956.1"/>
    <property type="molecule type" value="Genomic_DNA"/>
</dbReference>
<proteinExistence type="predicted"/>
<feature type="compositionally biased region" description="Polar residues" evidence="1">
    <location>
        <begin position="46"/>
        <end position="59"/>
    </location>
</feature>
<evidence type="ECO:0000313" key="3">
    <source>
        <dbReference type="EMBL" id="KAF5321956.1"/>
    </source>
</evidence>
<dbReference type="Proteomes" id="UP000567179">
    <property type="component" value="Unassembled WGS sequence"/>
</dbReference>
<dbReference type="AlphaFoldDB" id="A0A8H5F337"/>
<name>A0A8H5F337_9AGAR</name>
<feature type="chain" id="PRO_5034338640" evidence="2">
    <location>
        <begin position="18"/>
        <end position="82"/>
    </location>
</feature>
<reference evidence="3 4" key="1">
    <citation type="journal article" date="2020" name="ISME J.">
        <title>Uncovering the hidden diversity of litter-decomposition mechanisms in mushroom-forming fungi.</title>
        <authorList>
            <person name="Floudas D."/>
            <person name="Bentzer J."/>
            <person name="Ahren D."/>
            <person name="Johansson T."/>
            <person name="Persson P."/>
            <person name="Tunlid A."/>
        </authorList>
    </citation>
    <scope>NUCLEOTIDE SEQUENCE [LARGE SCALE GENOMIC DNA]</scope>
    <source>
        <strain evidence="3 4">CBS 101986</strain>
    </source>
</reference>
<feature type="region of interest" description="Disordered" evidence="1">
    <location>
        <begin position="40"/>
        <end position="82"/>
    </location>
</feature>
<evidence type="ECO:0000313" key="4">
    <source>
        <dbReference type="Proteomes" id="UP000567179"/>
    </source>
</evidence>
<keyword evidence="4" id="KW-1185">Reference proteome</keyword>
<gene>
    <name evidence="3" type="ORF">D9619_002209</name>
</gene>
<keyword evidence="2" id="KW-0732">Signal</keyword>
<evidence type="ECO:0000256" key="2">
    <source>
        <dbReference type="SAM" id="SignalP"/>
    </source>
</evidence>
<comment type="caution">
    <text evidence="3">The sequence shown here is derived from an EMBL/GenBank/DDBJ whole genome shotgun (WGS) entry which is preliminary data.</text>
</comment>
<evidence type="ECO:0000256" key="1">
    <source>
        <dbReference type="SAM" id="MobiDB-lite"/>
    </source>
</evidence>
<organism evidence="3 4">
    <name type="scientific">Psilocybe cf. subviscida</name>
    <dbReference type="NCBI Taxonomy" id="2480587"/>
    <lineage>
        <taxon>Eukaryota</taxon>
        <taxon>Fungi</taxon>
        <taxon>Dikarya</taxon>
        <taxon>Basidiomycota</taxon>
        <taxon>Agaricomycotina</taxon>
        <taxon>Agaricomycetes</taxon>
        <taxon>Agaricomycetidae</taxon>
        <taxon>Agaricales</taxon>
        <taxon>Agaricineae</taxon>
        <taxon>Strophariaceae</taxon>
        <taxon>Psilocybe</taxon>
    </lineage>
</organism>
<accession>A0A8H5F337</accession>
<protein>
    <submittedName>
        <fullName evidence="3">Uncharacterized protein</fullName>
    </submittedName>
</protein>